<evidence type="ECO:0000256" key="2">
    <source>
        <dbReference type="SAM" id="Phobius"/>
    </source>
</evidence>
<dbReference type="EMBL" id="SJPU01000003">
    <property type="protein sequence ID" value="TWU10434.1"/>
    <property type="molecule type" value="Genomic_DNA"/>
</dbReference>
<keyword evidence="3" id="KW-0732">Signal</keyword>
<name>A0A5C6BJ26_9BACT</name>
<evidence type="ECO:0000256" key="1">
    <source>
        <dbReference type="SAM" id="MobiDB-lite"/>
    </source>
</evidence>
<accession>A0A5C6BJ26</accession>
<dbReference type="Proteomes" id="UP000319908">
    <property type="component" value="Unassembled WGS sequence"/>
</dbReference>
<feature type="chain" id="PRO_5023082674" evidence="3">
    <location>
        <begin position="34"/>
        <end position="622"/>
    </location>
</feature>
<feature type="signal peptide" evidence="3">
    <location>
        <begin position="1"/>
        <end position="33"/>
    </location>
</feature>
<proteinExistence type="predicted"/>
<evidence type="ECO:0000256" key="3">
    <source>
        <dbReference type="SAM" id="SignalP"/>
    </source>
</evidence>
<reference evidence="4 5" key="1">
    <citation type="journal article" date="2020" name="Antonie Van Leeuwenhoek">
        <title>Rhodopirellula heiligendammensis sp. nov., Rhodopirellula pilleata sp. nov., and Rhodopirellula solitaria sp. nov. isolated from natural or artificial marine surfaces in Northern Germany and California, USA, and emended description of the genus Rhodopirellula.</title>
        <authorList>
            <person name="Kallscheuer N."/>
            <person name="Wiegand S."/>
            <person name="Jogler M."/>
            <person name="Boedeker C."/>
            <person name="Peeters S.H."/>
            <person name="Rast P."/>
            <person name="Heuer A."/>
            <person name="Jetten M.S.M."/>
            <person name="Rohde M."/>
            <person name="Jogler C."/>
        </authorList>
    </citation>
    <scope>NUCLEOTIDE SEQUENCE [LARGE SCALE GENOMIC DNA]</scope>
    <source>
        <strain evidence="4 5">Poly21</strain>
    </source>
</reference>
<comment type="caution">
    <text evidence="4">The sequence shown here is derived from an EMBL/GenBank/DDBJ whole genome shotgun (WGS) entry which is preliminary data.</text>
</comment>
<evidence type="ECO:0000313" key="5">
    <source>
        <dbReference type="Proteomes" id="UP000319908"/>
    </source>
</evidence>
<feature type="transmembrane region" description="Helical" evidence="2">
    <location>
        <begin position="78"/>
        <end position="98"/>
    </location>
</feature>
<organism evidence="4 5">
    <name type="scientific">Allorhodopirellula heiligendammensis</name>
    <dbReference type="NCBI Taxonomy" id="2714739"/>
    <lineage>
        <taxon>Bacteria</taxon>
        <taxon>Pseudomonadati</taxon>
        <taxon>Planctomycetota</taxon>
        <taxon>Planctomycetia</taxon>
        <taxon>Pirellulales</taxon>
        <taxon>Pirellulaceae</taxon>
        <taxon>Allorhodopirellula</taxon>
    </lineage>
</organism>
<gene>
    <name evidence="4" type="ORF">Poly21_43380</name>
</gene>
<protein>
    <submittedName>
        <fullName evidence="4">Uncharacterized protein</fullName>
    </submittedName>
</protein>
<feature type="region of interest" description="Disordered" evidence="1">
    <location>
        <begin position="414"/>
        <end position="443"/>
    </location>
</feature>
<dbReference type="AlphaFoldDB" id="A0A5C6BJ26"/>
<keyword evidence="2" id="KW-0472">Membrane</keyword>
<evidence type="ECO:0000313" key="4">
    <source>
        <dbReference type="EMBL" id="TWU10434.1"/>
    </source>
</evidence>
<feature type="region of interest" description="Disordered" evidence="1">
    <location>
        <begin position="599"/>
        <end position="622"/>
    </location>
</feature>
<keyword evidence="5" id="KW-1185">Reference proteome</keyword>
<keyword evidence="2" id="KW-1133">Transmembrane helix</keyword>
<feature type="compositionally biased region" description="Low complexity" evidence="1">
    <location>
        <begin position="602"/>
        <end position="612"/>
    </location>
</feature>
<keyword evidence="2" id="KW-0812">Transmembrane</keyword>
<sequence length="622" mass="67822">MGLHRRQPRLSSSFSLFAGVALLLHNESSTVFAALRSGQHAESHATGSIAARTPRVVAATRSHSDWNASAHRSWAFRLWWMMALTAAAWCLLAGIASAQKYDTYEFDKKYEVFKEPKKAAELERATSQLKTARDLDKIDKSAPNYAKFYLTEYIPWKLTQKENLAEVSSTIEDLLKDLDGAQRMSSAGARTLLINTFFGMQRIAEGNYIPAARINAINALARLNATPLDIANGRPPLPLKQSYPILFKLYANEKENDGVRAAALHGIHHYTQFAFPVMTAEEKKALVDEMNKLLAAEPPQSRDPEAHAYLQRFAVDILNILRAPNDESLGTQLISISTSETHPDLIALYSASKLGGINSGLQGKVKDPAEVTKQWSLRAFNAIESELARFAAQTPPKKAMQQPPNPITFLQKSETAKERAKRQRAASSGRGAGGSGMDAEYGSMGGEYDSMEGMGSMDMMDSSYGEMSGYGDMEMMGSGMMMMPQIPPQPPEVNLSRRKVSLVLQQLLRGATGSPKGKIGEKPSGLMAGVDQADQAVIQEWVATMLEVVAALNEESLSDLEKWTDALESQRPILGALAGVEVTAIEDPDEIEDRPLLPFPGMAAPMEPAAEANALPGLPVAQ</sequence>